<gene>
    <name evidence="2" type="ORF">J2Y69_002357</name>
</gene>
<name>A0ABU1SDR4_9MICO</name>
<feature type="region of interest" description="Disordered" evidence="1">
    <location>
        <begin position="1"/>
        <end position="22"/>
    </location>
</feature>
<evidence type="ECO:0000313" key="2">
    <source>
        <dbReference type="EMBL" id="MDR6867749.1"/>
    </source>
</evidence>
<evidence type="ECO:0000256" key="1">
    <source>
        <dbReference type="SAM" id="MobiDB-lite"/>
    </source>
</evidence>
<accession>A0ABU1SDR4</accession>
<evidence type="ECO:0000313" key="3">
    <source>
        <dbReference type="Proteomes" id="UP001259347"/>
    </source>
</evidence>
<proteinExistence type="predicted"/>
<comment type="caution">
    <text evidence="2">The sequence shown here is derived from an EMBL/GenBank/DDBJ whole genome shotgun (WGS) entry which is preliminary data.</text>
</comment>
<dbReference type="Proteomes" id="UP001259347">
    <property type="component" value="Unassembled WGS sequence"/>
</dbReference>
<dbReference type="EMBL" id="JAVDUM010000010">
    <property type="protein sequence ID" value="MDR6867749.1"/>
    <property type="molecule type" value="Genomic_DNA"/>
</dbReference>
<dbReference type="RefSeq" id="WP_310020846.1">
    <property type="nucleotide sequence ID" value="NZ_JAVDUM010000010.1"/>
</dbReference>
<sequence length="51" mass="5782">MPNQTSASAAERGDRADETPLITIDPDFHFPAQRERGSFLRALRQLFPRTP</sequence>
<reference evidence="2 3" key="1">
    <citation type="submission" date="2023-07" db="EMBL/GenBank/DDBJ databases">
        <title>Sorghum-associated microbial communities from plants grown in Nebraska, USA.</title>
        <authorList>
            <person name="Schachtman D."/>
        </authorList>
    </citation>
    <scope>NUCLEOTIDE SEQUENCE [LARGE SCALE GENOMIC DNA]</scope>
    <source>
        <strain evidence="2 3">2980</strain>
    </source>
</reference>
<organism evidence="2 3">
    <name type="scientific">Microbacterium resistens</name>
    <dbReference type="NCBI Taxonomy" id="156977"/>
    <lineage>
        <taxon>Bacteria</taxon>
        <taxon>Bacillati</taxon>
        <taxon>Actinomycetota</taxon>
        <taxon>Actinomycetes</taxon>
        <taxon>Micrococcales</taxon>
        <taxon>Microbacteriaceae</taxon>
        <taxon>Microbacterium</taxon>
    </lineage>
</organism>
<protein>
    <submittedName>
        <fullName evidence="2">Uncharacterized protein</fullName>
    </submittedName>
</protein>
<keyword evidence="3" id="KW-1185">Reference proteome</keyword>